<dbReference type="Pfam" id="PF08849">
    <property type="entry name" value="BrxA"/>
    <property type="match status" value="1"/>
</dbReference>
<dbReference type="InterPro" id="IPR023137">
    <property type="entry name" value="BrxA_sf"/>
</dbReference>
<dbReference type="PATRIC" id="fig|1261127.3.peg.3483"/>
<proteinExistence type="predicted"/>
<dbReference type="Gene3D" id="1.10.3540.10">
    <property type="entry name" value="uncharacterized protein from magnetospirillum magneticum domain"/>
    <property type="match status" value="1"/>
</dbReference>
<accession>A0A0F6TWX1</accession>
<evidence type="ECO:0000313" key="2">
    <source>
        <dbReference type="Proteomes" id="UP000034085"/>
    </source>
</evidence>
<gene>
    <name evidence="1" type="ORF">F384_16665</name>
</gene>
<name>A0A0F6TWX1_CITAM</name>
<organism evidence="1 2">
    <name type="scientific">Citrobacter amalonaticus Y19</name>
    <dbReference type="NCBI Taxonomy" id="1261127"/>
    <lineage>
        <taxon>Bacteria</taxon>
        <taxon>Pseudomonadati</taxon>
        <taxon>Pseudomonadota</taxon>
        <taxon>Gammaproteobacteria</taxon>
        <taxon>Enterobacterales</taxon>
        <taxon>Enterobacteriaceae</taxon>
        <taxon>Citrobacter</taxon>
    </lineage>
</organism>
<sequence length="202" mass="22901">MTMKNDKAWIGDLLGGPLMSRESRIIAELMLTAPNEQTWQEQIVGHNILQASSANTAKRYATTIKLRLNTLDKAAWSLIADGSERERQQLLFVALVLHSPVVKDFLAEVVNDLRRQFKEKLPMDSWDEFVTSHLRQQPVLTSYSDSSIKKMGNNLVKALAEAGYLDTPRRRNLQSVFLLPETQATLQRLGQQELVSILEGQR</sequence>
<reference evidence="1 2" key="1">
    <citation type="journal article" date="2013" name="Appl. Microbiol. Biotechnol.">
        <title>Glycerol assimilation and production of 1,3-propanediol by Citrobacter amalonaticus Y19.</title>
        <authorList>
            <person name="Ainala S.K."/>
            <person name="Ashok S."/>
            <person name="Ko Y."/>
            <person name="Park S."/>
        </authorList>
    </citation>
    <scope>NUCLEOTIDE SEQUENCE [LARGE SCALE GENOMIC DNA]</scope>
    <source>
        <strain evidence="1 2">Y19</strain>
    </source>
</reference>
<protein>
    <submittedName>
        <fullName evidence="1">Membrane protein</fullName>
    </submittedName>
</protein>
<evidence type="ECO:0000313" key="1">
    <source>
        <dbReference type="EMBL" id="AKE60071.1"/>
    </source>
</evidence>
<dbReference type="InterPro" id="IPR014948">
    <property type="entry name" value="BrxA"/>
</dbReference>
<dbReference type="EMBL" id="CP011132">
    <property type="protein sequence ID" value="AKE60071.1"/>
    <property type="molecule type" value="Genomic_DNA"/>
</dbReference>
<dbReference type="Proteomes" id="UP000034085">
    <property type="component" value="Chromosome"/>
</dbReference>
<dbReference type="KEGG" id="cama:F384_16665"/>
<dbReference type="AlphaFoldDB" id="A0A0F6TWX1"/>
<dbReference type="HOGENOM" id="CLU_087567_0_0_6"/>